<proteinExistence type="inferred from homology"/>
<organism evidence="7 8">
    <name type="scientific">Pseudahrensia aquimaris</name>
    <dbReference type="NCBI Taxonomy" id="744461"/>
    <lineage>
        <taxon>Bacteria</taxon>
        <taxon>Pseudomonadati</taxon>
        <taxon>Pseudomonadota</taxon>
        <taxon>Alphaproteobacteria</taxon>
        <taxon>Hyphomicrobiales</taxon>
        <taxon>Ahrensiaceae</taxon>
        <taxon>Pseudahrensia</taxon>
    </lineage>
</organism>
<dbReference type="CDD" id="cd07035">
    <property type="entry name" value="TPP_PYR_POX_like"/>
    <property type="match status" value="1"/>
</dbReference>
<dbReference type="PANTHER" id="PTHR18968:SF120">
    <property type="entry name" value="ACETOLACTATE SYNTHASE LARGE SUBUNIT"/>
    <property type="match status" value="1"/>
</dbReference>
<dbReference type="SUPFAM" id="SSF52467">
    <property type="entry name" value="DHS-like NAD/FAD-binding domain"/>
    <property type="match status" value="1"/>
</dbReference>
<feature type="domain" description="Thiamine pyrophosphate enzyme N-terminal TPP-binding" evidence="6">
    <location>
        <begin position="3"/>
        <end position="119"/>
    </location>
</feature>
<dbReference type="Pfam" id="PF02776">
    <property type="entry name" value="TPP_enzyme_N"/>
    <property type="match status" value="1"/>
</dbReference>
<dbReference type="InterPro" id="IPR011766">
    <property type="entry name" value="TPP_enzyme_TPP-bd"/>
</dbReference>
<accession>A0ABW3FFH7</accession>
<evidence type="ECO:0000256" key="1">
    <source>
        <dbReference type="ARBA" id="ARBA00007812"/>
    </source>
</evidence>
<dbReference type="InterPro" id="IPR029061">
    <property type="entry name" value="THDP-binding"/>
</dbReference>
<dbReference type="CDD" id="cd00568">
    <property type="entry name" value="TPP_enzymes"/>
    <property type="match status" value="1"/>
</dbReference>
<keyword evidence="2 3" id="KW-0786">Thiamine pyrophosphate</keyword>
<comment type="similarity">
    <text evidence="1 3">Belongs to the TPP enzyme family.</text>
</comment>
<dbReference type="Pfam" id="PF02775">
    <property type="entry name" value="TPP_enzyme_C"/>
    <property type="match status" value="1"/>
</dbReference>
<dbReference type="InterPro" id="IPR029035">
    <property type="entry name" value="DHS-like_NAD/FAD-binding_dom"/>
</dbReference>
<gene>
    <name evidence="7" type="ORF">ACFQ14_04685</name>
</gene>
<sequence length="549" mass="58371">MPTAAQVLVQCLLNQEVEMGFGVPGESYLAVLDALHDVSNAFKFIGTRNEGGAAFMAEAYGKLTGKPGICFVTRGPGATNASIGIHTAMQDSSPMVVFVGQIARSMKGREAFQELDYKAVFGSMAKWAVEIDDPNRVPEIVARAFQVALAGRPGPVVVALPEDMLTEECTALPRGKIVAAKPHMTDVDSKAIRERLAAAHKPVLIVGGGGWNASGQAALKRFAEANTLPVVSAFRSQDLMDNASPSYAGDAGVGMPPHVRKFLDESDLLIAVNVRFGEMLTDGYTLFDPATFDKPLVHIHASEAEIGKIFTPDLAVLSCPNAALNTLAALDPIEAPVWAKRTQEVHAAWETTVETPPQPGALDMSTVVAHLRTALPPDAIVTNGAGNFAIWPSRHLPYGEAMTLLGPQSGAMGAGVPAAVMAKIHDPTRFVLCFAGDGDFQMNCQELGTALQHGAAPVILILNNGQYGTIRMHQERDYPTRVSGTQIVNPDFAALAHAYGMYGEQITQTDEFPAAFDRACASPTGAVLDLIVDPEGLAPRMTVTSLHQR</sequence>
<evidence type="ECO:0000259" key="4">
    <source>
        <dbReference type="Pfam" id="PF00205"/>
    </source>
</evidence>
<keyword evidence="8" id="KW-1185">Reference proteome</keyword>
<dbReference type="EMBL" id="JBHTJV010000003">
    <property type="protein sequence ID" value="MFD0915695.1"/>
    <property type="molecule type" value="Genomic_DNA"/>
</dbReference>
<evidence type="ECO:0000256" key="2">
    <source>
        <dbReference type="ARBA" id="ARBA00023052"/>
    </source>
</evidence>
<protein>
    <submittedName>
        <fullName evidence="7">Thiamine pyrophosphate-binding protein</fullName>
    </submittedName>
</protein>
<dbReference type="Proteomes" id="UP001597101">
    <property type="component" value="Unassembled WGS sequence"/>
</dbReference>
<dbReference type="InterPro" id="IPR012000">
    <property type="entry name" value="Thiamin_PyroP_enz_cen_dom"/>
</dbReference>
<evidence type="ECO:0000313" key="7">
    <source>
        <dbReference type="EMBL" id="MFD0915695.1"/>
    </source>
</evidence>
<evidence type="ECO:0000259" key="5">
    <source>
        <dbReference type="Pfam" id="PF02775"/>
    </source>
</evidence>
<dbReference type="RefSeq" id="WP_377211542.1">
    <property type="nucleotide sequence ID" value="NZ_JBHTJV010000003.1"/>
</dbReference>
<reference evidence="8" key="1">
    <citation type="journal article" date="2019" name="Int. J. Syst. Evol. Microbiol.">
        <title>The Global Catalogue of Microorganisms (GCM) 10K type strain sequencing project: providing services to taxonomists for standard genome sequencing and annotation.</title>
        <authorList>
            <consortium name="The Broad Institute Genomics Platform"/>
            <consortium name="The Broad Institute Genome Sequencing Center for Infectious Disease"/>
            <person name="Wu L."/>
            <person name="Ma J."/>
        </authorList>
    </citation>
    <scope>NUCLEOTIDE SEQUENCE [LARGE SCALE GENOMIC DNA]</scope>
    <source>
        <strain evidence="8">CCUG 60023</strain>
    </source>
</reference>
<comment type="caution">
    <text evidence="7">The sequence shown here is derived from an EMBL/GenBank/DDBJ whole genome shotgun (WGS) entry which is preliminary data.</text>
</comment>
<dbReference type="InterPro" id="IPR045229">
    <property type="entry name" value="TPP_enz"/>
</dbReference>
<feature type="domain" description="Thiamine pyrophosphate enzyme central" evidence="4">
    <location>
        <begin position="191"/>
        <end position="327"/>
    </location>
</feature>
<dbReference type="Pfam" id="PF00205">
    <property type="entry name" value="TPP_enzyme_M"/>
    <property type="match status" value="1"/>
</dbReference>
<evidence type="ECO:0000313" key="8">
    <source>
        <dbReference type="Proteomes" id="UP001597101"/>
    </source>
</evidence>
<dbReference type="PANTHER" id="PTHR18968">
    <property type="entry name" value="THIAMINE PYROPHOSPHATE ENZYMES"/>
    <property type="match status" value="1"/>
</dbReference>
<dbReference type="InterPro" id="IPR012001">
    <property type="entry name" value="Thiamin_PyroP_enz_TPP-bd_dom"/>
</dbReference>
<dbReference type="Gene3D" id="3.40.50.1220">
    <property type="entry name" value="TPP-binding domain"/>
    <property type="match status" value="1"/>
</dbReference>
<name>A0ABW3FFH7_9HYPH</name>
<evidence type="ECO:0000259" key="6">
    <source>
        <dbReference type="Pfam" id="PF02776"/>
    </source>
</evidence>
<dbReference type="NCBIfam" id="NF006052">
    <property type="entry name" value="PRK08199.1"/>
    <property type="match status" value="1"/>
</dbReference>
<evidence type="ECO:0000256" key="3">
    <source>
        <dbReference type="RuleBase" id="RU362132"/>
    </source>
</evidence>
<feature type="domain" description="Thiamine pyrophosphate enzyme TPP-binding" evidence="5">
    <location>
        <begin position="384"/>
        <end position="529"/>
    </location>
</feature>
<dbReference type="SUPFAM" id="SSF52518">
    <property type="entry name" value="Thiamin diphosphate-binding fold (THDP-binding)"/>
    <property type="match status" value="2"/>
</dbReference>
<dbReference type="Gene3D" id="3.40.50.970">
    <property type="match status" value="2"/>
</dbReference>